<feature type="transmembrane region" description="Helical" evidence="1">
    <location>
        <begin position="53"/>
        <end position="71"/>
    </location>
</feature>
<keyword evidence="1" id="KW-0812">Transmembrane</keyword>
<organism evidence="2 3">
    <name type="scientific">Caproiciproducens galactitolivorans</name>
    <dbReference type="NCBI Taxonomy" id="642589"/>
    <lineage>
        <taxon>Bacteria</taxon>
        <taxon>Bacillati</taxon>
        <taxon>Bacillota</taxon>
        <taxon>Clostridia</taxon>
        <taxon>Eubacteriales</taxon>
        <taxon>Acutalibacteraceae</taxon>
        <taxon>Caproiciproducens</taxon>
    </lineage>
</organism>
<name>A0ABT4BR20_9FIRM</name>
<sequence length="106" mass="12861">MAAWSVPETYWQIRIVFFWLWLVHSEIHWAGAMERDYLPIQPGSSLFYHIYRFIDRAFFLFLLIWLVIMLIPEPLWLRSVFSGVFIMAVLLRAIGERKYRPKKPEE</sequence>
<dbReference type="EMBL" id="JAPOHA010000003">
    <property type="protein sequence ID" value="MCY1713328.1"/>
    <property type="molecule type" value="Genomic_DNA"/>
</dbReference>
<accession>A0ABT4BR20</accession>
<reference evidence="2 3" key="1">
    <citation type="submission" date="2022-11" db="EMBL/GenBank/DDBJ databases">
        <authorList>
            <person name="Caiyu Z."/>
        </authorList>
    </citation>
    <scope>NUCLEOTIDE SEQUENCE [LARGE SCALE GENOMIC DNA]</scope>
    <source>
        <strain evidence="2 3">YR-4</strain>
    </source>
</reference>
<proteinExistence type="predicted"/>
<keyword evidence="1" id="KW-0472">Membrane</keyword>
<evidence type="ECO:0000313" key="3">
    <source>
        <dbReference type="Proteomes" id="UP001082703"/>
    </source>
</evidence>
<evidence type="ECO:0000256" key="1">
    <source>
        <dbReference type="SAM" id="Phobius"/>
    </source>
</evidence>
<protein>
    <submittedName>
        <fullName evidence="2">Uncharacterized protein</fullName>
    </submittedName>
</protein>
<gene>
    <name evidence="2" type="ORF">OUY18_03530</name>
</gene>
<feature type="transmembrane region" description="Helical" evidence="1">
    <location>
        <begin position="77"/>
        <end position="94"/>
    </location>
</feature>
<feature type="transmembrane region" description="Helical" evidence="1">
    <location>
        <begin position="12"/>
        <end position="32"/>
    </location>
</feature>
<comment type="caution">
    <text evidence="2">The sequence shown here is derived from an EMBL/GenBank/DDBJ whole genome shotgun (WGS) entry which is preliminary data.</text>
</comment>
<dbReference type="Proteomes" id="UP001082703">
    <property type="component" value="Unassembled WGS sequence"/>
</dbReference>
<keyword evidence="1" id="KW-1133">Transmembrane helix</keyword>
<evidence type="ECO:0000313" key="2">
    <source>
        <dbReference type="EMBL" id="MCY1713328.1"/>
    </source>
</evidence>
<keyword evidence="3" id="KW-1185">Reference proteome</keyword>